<evidence type="ECO:0000256" key="1">
    <source>
        <dbReference type="SAM" id="Phobius"/>
    </source>
</evidence>
<feature type="transmembrane region" description="Helical" evidence="1">
    <location>
        <begin position="132"/>
        <end position="151"/>
    </location>
</feature>
<evidence type="ECO:0000313" key="3">
    <source>
        <dbReference type="Proteomes" id="UP001140091"/>
    </source>
</evidence>
<reference evidence="2" key="1">
    <citation type="submission" date="2022-06" db="EMBL/GenBank/DDBJ databases">
        <title>Genome Sequence of Candolleomyces eurysporus.</title>
        <authorList>
            <person name="Buettner E."/>
        </authorList>
    </citation>
    <scope>NUCLEOTIDE SEQUENCE</scope>
    <source>
        <strain evidence="2">VTCC 930004</strain>
    </source>
</reference>
<dbReference type="EMBL" id="JANBPK010001389">
    <property type="protein sequence ID" value="KAJ2923214.1"/>
    <property type="molecule type" value="Genomic_DNA"/>
</dbReference>
<dbReference type="OrthoDB" id="10589602at2759"/>
<feature type="transmembrane region" description="Helical" evidence="1">
    <location>
        <begin position="79"/>
        <end position="99"/>
    </location>
</feature>
<comment type="caution">
    <text evidence="2">The sequence shown here is derived from an EMBL/GenBank/DDBJ whole genome shotgun (WGS) entry which is preliminary data.</text>
</comment>
<keyword evidence="1" id="KW-1133">Transmembrane helix</keyword>
<dbReference type="Proteomes" id="UP001140091">
    <property type="component" value="Unassembled WGS sequence"/>
</dbReference>
<protein>
    <submittedName>
        <fullName evidence="2">Uncharacterized protein</fullName>
    </submittedName>
</protein>
<feature type="non-terminal residue" evidence="2">
    <location>
        <position position="1"/>
    </location>
</feature>
<sequence>MEMDEYKTVKKALWCNGKNLFTLRGPESPYPGTPTVRSRDTLDHMLSFAFGIIAQLILFIADGLLVYRCYLIFIDKRAVYIPVMVIYVICIVISMLELYPTLGFQDEFLAVTGTHVVRAYSPLRGIAETDMLICWFITSLITNILVTTSIISRIFRQLSLAASLTRTA</sequence>
<dbReference type="AlphaFoldDB" id="A0A9W8MC38"/>
<organism evidence="2 3">
    <name type="scientific">Candolleomyces eurysporus</name>
    <dbReference type="NCBI Taxonomy" id="2828524"/>
    <lineage>
        <taxon>Eukaryota</taxon>
        <taxon>Fungi</taxon>
        <taxon>Dikarya</taxon>
        <taxon>Basidiomycota</taxon>
        <taxon>Agaricomycotina</taxon>
        <taxon>Agaricomycetes</taxon>
        <taxon>Agaricomycetidae</taxon>
        <taxon>Agaricales</taxon>
        <taxon>Agaricineae</taxon>
        <taxon>Psathyrellaceae</taxon>
        <taxon>Candolleomyces</taxon>
    </lineage>
</organism>
<feature type="transmembrane region" description="Helical" evidence="1">
    <location>
        <begin position="45"/>
        <end position="67"/>
    </location>
</feature>
<evidence type="ECO:0000313" key="2">
    <source>
        <dbReference type="EMBL" id="KAJ2923214.1"/>
    </source>
</evidence>
<gene>
    <name evidence="2" type="ORF">H1R20_g13881</name>
</gene>
<keyword evidence="1" id="KW-0472">Membrane</keyword>
<proteinExistence type="predicted"/>
<keyword evidence="1" id="KW-0812">Transmembrane</keyword>
<accession>A0A9W8MC38</accession>
<name>A0A9W8MC38_9AGAR</name>
<keyword evidence="3" id="KW-1185">Reference proteome</keyword>